<dbReference type="OrthoDB" id="2493350at2"/>
<gene>
    <name evidence="2" type="ORF">FPZ44_03470</name>
</gene>
<evidence type="ECO:0000313" key="2">
    <source>
        <dbReference type="EMBL" id="TVX92197.1"/>
    </source>
</evidence>
<dbReference type="NCBIfam" id="TIGR01643">
    <property type="entry name" value="YD_repeat_2x"/>
    <property type="match status" value="1"/>
</dbReference>
<comment type="caution">
    <text evidence="2">The sequence shown here is derived from an EMBL/GenBank/DDBJ whole genome shotgun (WGS) entry which is preliminary data.</text>
</comment>
<evidence type="ECO:0000313" key="3">
    <source>
        <dbReference type="Proteomes" id="UP000318102"/>
    </source>
</evidence>
<evidence type="ECO:0000256" key="1">
    <source>
        <dbReference type="SAM" id="SignalP"/>
    </source>
</evidence>
<organism evidence="2 3">
    <name type="scientific">Paenibacillus agilis</name>
    <dbReference type="NCBI Taxonomy" id="3020863"/>
    <lineage>
        <taxon>Bacteria</taxon>
        <taxon>Bacillati</taxon>
        <taxon>Bacillota</taxon>
        <taxon>Bacilli</taxon>
        <taxon>Bacillales</taxon>
        <taxon>Paenibacillaceae</taxon>
        <taxon>Paenibacillus</taxon>
    </lineage>
</organism>
<dbReference type="InterPro" id="IPR031325">
    <property type="entry name" value="RHS_repeat"/>
</dbReference>
<dbReference type="InterPro" id="IPR006530">
    <property type="entry name" value="YD"/>
</dbReference>
<feature type="signal peptide" evidence="1">
    <location>
        <begin position="1"/>
        <end position="27"/>
    </location>
</feature>
<dbReference type="RefSeq" id="WP_144987426.1">
    <property type="nucleotide sequence ID" value="NZ_VNJK01000001.1"/>
</dbReference>
<name>A0A559IX38_9BACL</name>
<sequence length="530" mass="59047">MVQRIRKIAMIAFIMSFVWTSLSFHGAADATASKARMNSIAVSNAQYEVEALEGGSFSTTIYKAGEGLVTNDPSKVIAGDHSAHVESAPTQQWKDLMYSDAAKMKFEKHTTYSVTFSYKSVTAPVKEQDGYFYFTARGVGSDYTSDKGWTEWNDQTGKTGKKTIVFKTGDKENYFLIWGIHNGGALSIDDVKIEKISESFEQGDFTRTTFQAASGAITSDPAKVVTGKYAAYVESTPTQQWKDLMYSDAAKMKFEKHTTYAVTFSYKSVKSPVKDQNGYFYFTARGVGSDYTSDKGWTEWNDQTGKTGKKTIVFKTGDKDNYFLIWGIHNGGALSIDDVKIEKVSESFEQGSFTNTKLQAASGTVTSDPTKVVEGKYSVYVESDPTQQWKDLMYSDASKVKFEKHTTYSVTFSYKSVTAPVKDQNGYFYFTARGVGSDHTSDKGWTEWNEAPGSTGKKTIVFKTGDQDNYFLIWAIHNGGAITLDDVTIKEMDYQYDDAGRLIKHTNPSGSKITYHYDSNGNLVRTLVHN</sequence>
<keyword evidence="3" id="KW-1185">Reference proteome</keyword>
<proteinExistence type="predicted"/>
<accession>A0A559IX38</accession>
<keyword evidence="1" id="KW-0732">Signal</keyword>
<reference evidence="2 3" key="1">
    <citation type="submission" date="2019-07" db="EMBL/GenBank/DDBJ databases">
        <authorList>
            <person name="Kim J."/>
        </authorList>
    </citation>
    <scope>NUCLEOTIDE SEQUENCE [LARGE SCALE GENOMIC DNA]</scope>
    <source>
        <strain evidence="2 3">N4</strain>
    </source>
</reference>
<dbReference type="EMBL" id="VNJK01000001">
    <property type="protein sequence ID" value="TVX92197.1"/>
    <property type="molecule type" value="Genomic_DNA"/>
</dbReference>
<dbReference type="AlphaFoldDB" id="A0A559IX38"/>
<dbReference type="Gene3D" id="2.60.120.260">
    <property type="entry name" value="Galactose-binding domain-like"/>
    <property type="match status" value="3"/>
</dbReference>
<protein>
    <submittedName>
        <fullName evidence="2">RHS repeat protein</fullName>
    </submittedName>
</protein>
<feature type="chain" id="PRO_5039458291" evidence="1">
    <location>
        <begin position="28"/>
        <end position="530"/>
    </location>
</feature>
<dbReference type="Proteomes" id="UP000318102">
    <property type="component" value="Unassembled WGS sequence"/>
</dbReference>
<dbReference type="Pfam" id="PF05593">
    <property type="entry name" value="RHS_repeat"/>
    <property type="match status" value="1"/>
</dbReference>